<evidence type="ECO:0000313" key="2">
    <source>
        <dbReference type="Proteomes" id="UP000321353"/>
    </source>
</evidence>
<name>A0A5B9MDQ9_9BACT</name>
<evidence type="ECO:0000313" key="1">
    <source>
        <dbReference type="EMBL" id="QEF98639.1"/>
    </source>
</evidence>
<sequence length="153" mass="17001">MEPNPKTLSQLFQLDHEGELWRPDEYRSIFQHQLHVDVSELASSEHSTDPAETNSTPISIDTLLMSQRPSPQDLVAVKQFAKSSGAAPDGPLPKPVAAVLYLLAIAKALQATETRITELDDDSLKTKLTWAAGQTWLDDHFRVMLRATARRLG</sequence>
<dbReference type="EMBL" id="CP036264">
    <property type="protein sequence ID" value="QEF98639.1"/>
    <property type="molecule type" value="Genomic_DNA"/>
</dbReference>
<keyword evidence="2" id="KW-1185">Reference proteome</keyword>
<reference evidence="1 2" key="1">
    <citation type="submission" date="2019-02" db="EMBL/GenBank/DDBJ databases">
        <title>Planctomycetal bacteria perform biofilm scaping via a novel small molecule.</title>
        <authorList>
            <person name="Jeske O."/>
            <person name="Boedeker C."/>
            <person name="Wiegand S."/>
            <person name="Breitling P."/>
            <person name="Kallscheuer N."/>
            <person name="Jogler M."/>
            <person name="Rohde M."/>
            <person name="Petersen J."/>
            <person name="Medema M.H."/>
            <person name="Surup F."/>
            <person name="Jogler C."/>
        </authorList>
    </citation>
    <scope>NUCLEOTIDE SEQUENCE [LARGE SCALE GENOMIC DNA]</scope>
    <source>
        <strain evidence="1 2">Mal15</strain>
    </source>
</reference>
<proteinExistence type="predicted"/>
<gene>
    <name evidence="1" type="ORF">Mal15_26940</name>
</gene>
<protein>
    <submittedName>
        <fullName evidence="1">Uncharacterized protein</fullName>
    </submittedName>
</protein>
<accession>A0A5B9MDQ9</accession>
<dbReference type="AlphaFoldDB" id="A0A5B9MDQ9"/>
<dbReference type="RefSeq" id="WP_147868152.1">
    <property type="nucleotide sequence ID" value="NZ_CP036264.1"/>
</dbReference>
<organism evidence="1 2">
    <name type="scientific">Stieleria maiorica</name>
    <dbReference type="NCBI Taxonomy" id="2795974"/>
    <lineage>
        <taxon>Bacteria</taxon>
        <taxon>Pseudomonadati</taxon>
        <taxon>Planctomycetota</taxon>
        <taxon>Planctomycetia</taxon>
        <taxon>Pirellulales</taxon>
        <taxon>Pirellulaceae</taxon>
        <taxon>Stieleria</taxon>
    </lineage>
</organism>
<dbReference type="KEGG" id="smam:Mal15_26940"/>
<dbReference type="Proteomes" id="UP000321353">
    <property type="component" value="Chromosome"/>
</dbReference>